<accession>N1PGM6</accession>
<sequence>MEYSDPKGFPVPLTNGGFDEKGVAVRDVWADSKTQLWDLTPTPQLGSYHSETAIVMMGIADTARESAEIDCDLIAKNGYTDYGGDSYLIADKNEGRVVGESAGGQKLWAAQRLIMDKVRVLYPGYIVDSPKDHVPNTTAAGDYLGSPNIVSCAIKQGRRNPSDSELFKFFKTCDLQRRYAARHGGFRYLAQAALEEATLATVLNKI</sequence>
<reference evidence="2 3" key="2">
    <citation type="journal article" date="2012" name="PLoS Pathog.">
        <title>Diverse lifestyles and strategies of plant pathogenesis encoded in the genomes of eighteen Dothideomycetes fungi.</title>
        <authorList>
            <person name="Ohm R.A."/>
            <person name="Feau N."/>
            <person name="Henrissat B."/>
            <person name="Schoch C.L."/>
            <person name="Horwitz B.A."/>
            <person name="Barry K.W."/>
            <person name="Condon B.J."/>
            <person name="Copeland A.C."/>
            <person name="Dhillon B."/>
            <person name="Glaser F."/>
            <person name="Hesse C.N."/>
            <person name="Kosti I."/>
            <person name="LaButti K."/>
            <person name="Lindquist E.A."/>
            <person name="Lucas S."/>
            <person name="Salamov A.A."/>
            <person name="Bradshaw R.E."/>
            <person name="Ciuffetti L."/>
            <person name="Hamelin R.C."/>
            <person name="Kema G.H.J."/>
            <person name="Lawrence C."/>
            <person name="Scott J.A."/>
            <person name="Spatafora J.W."/>
            <person name="Turgeon B.G."/>
            <person name="de Wit P.J.G.M."/>
            <person name="Zhong S."/>
            <person name="Goodwin S.B."/>
            <person name="Grigoriev I.V."/>
        </authorList>
    </citation>
    <scope>NUCLEOTIDE SEQUENCE [LARGE SCALE GENOMIC DNA]</scope>
    <source>
        <strain evidence="3">NZE10 / CBS 128990</strain>
    </source>
</reference>
<dbReference type="STRING" id="675120.N1PGM6"/>
<dbReference type="EMBL" id="KB446542">
    <property type="protein sequence ID" value="EME41269.1"/>
    <property type="molecule type" value="Genomic_DNA"/>
</dbReference>
<evidence type="ECO:0000256" key="1">
    <source>
        <dbReference type="ARBA" id="ARBA00005705"/>
    </source>
</evidence>
<dbReference type="AlphaFoldDB" id="N1PGM6"/>
<name>N1PGM6_DOTSN</name>
<keyword evidence="3" id="KW-1185">Reference proteome</keyword>
<dbReference type="GO" id="GO:0006508">
    <property type="term" value="P:proteolysis"/>
    <property type="evidence" value="ECO:0007669"/>
    <property type="project" value="InterPro"/>
</dbReference>
<organism evidence="2 3">
    <name type="scientific">Dothistroma septosporum (strain NZE10 / CBS 128990)</name>
    <name type="common">Red band needle blight fungus</name>
    <name type="synonym">Mycosphaerella pini</name>
    <dbReference type="NCBI Taxonomy" id="675120"/>
    <lineage>
        <taxon>Eukaryota</taxon>
        <taxon>Fungi</taxon>
        <taxon>Dikarya</taxon>
        <taxon>Ascomycota</taxon>
        <taxon>Pezizomycotina</taxon>
        <taxon>Dothideomycetes</taxon>
        <taxon>Dothideomycetidae</taxon>
        <taxon>Mycosphaerellales</taxon>
        <taxon>Mycosphaerellaceae</taxon>
        <taxon>Dothistroma</taxon>
    </lineage>
</organism>
<dbReference type="HOGENOM" id="CLU_1331936_0_0_1"/>
<dbReference type="Proteomes" id="UP000016933">
    <property type="component" value="Unassembled WGS sequence"/>
</dbReference>
<gene>
    <name evidence="2" type="ORF">DOTSEDRAFT_26458</name>
</gene>
<dbReference type="GO" id="GO:0016805">
    <property type="term" value="F:dipeptidase activity"/>
    <property type="evidence" value="ECO:0007669"/>
    <property type="project" value="InterPro"/>
</dbReference>
<proteinExistence type="inferred from homology"/>
<dbReference type="OrthoDB" id="5175656at2759"/>
<dbReference type="PANTHER" id="PTHR12994:SF17">
    <property type="entry name" value="LD30995P"/>
    <property type="match status" value="1"/>
</dbReference>
<evidence type="ECO:0000313" key="3">
    <source>
        <dbReference type="Proteomes" id="UP000016933"/>
    </source>
</evidence>
<dbReference type="eggNOG" id="ENOG502S9QK">
    <property type="taxonomic scope" value="Eukaryota"/>
</dbReference>
<comment type="similarity">
    <text evidence="1">Belongs to the peptidase C69 family. Secernin subfamily.</text>
</comment>
<dbReference type="GO" id="GO:0070004">
    <property type="term" value="F:cysteine-type exopeptidase activity"/>
    <property type="evidence" value="ECO:0007669"/>
    <property type="project" value="InterPro"/>
</dbReference>
<protein>
    <submittedName>
        <fullName evidence="2">Uncharacterized protein</fullName>
    </submittedName>
</protein>
<dbReference type="PANTHER" id="PTHR12994">
    <property type="entry name" value="SECERNIN"/>
    <property type="match status" value="1"/>
</dbReference>
<reference evidence="3" key="1">
    <citation type="journal article" date="2012" name="PLoS Genet.">
        <title>The genomes of the fungal plant pathogens Cladosporium fulvum and Dothistroma septosporum reveal adaptation to different hosts and lifestyles but also signatures of common ancestry.</title>
        <authorList>
            <person name="de Wit P.J.G.M."/>
            <person name="van der Burgt A."/>
            <person name="Oekmen B."/>
            <person name="Stergiopoulos I."/>
            <person name="Abd-Elsalam K.A."/>
            <person name="Aerts A.L."/>
            <person name="Bahkali A.H."/>
            <person name="Beenen H.G."/>
            <person name="Chettri P."/>
            <person name="Cox M.P."/>
            <person name="Datema E."/>
            <person name="de Vries R.P."/>
            <person name="Dhillon B."/>
            <person name="Ganley A.R."/>
            <person name="Griffiths S.A."/>
            <person name="Guo Y."/>
            <person name="Hamelin R.C."/>
            <person name="Henrissat B."/>
            <person name="Kabir M.S."/>
            <person name="Jashni M.K."/>
            <person name="Kema G."/>
            <person name="Klaubauf S."/>
            <person name="Lapidus A."/>
            <person name="Levasseur A."/>
            <person name="Lindquist E."/>
            <person name="Mehrabi R."/>
            <person name="Ohm R.A."/>
            <person name="Owen T.J."/>
            <person name="Salamov A."/>
            <person name="Schwelm A."/>
            <person name="Schijlen E."/>
            <person name="Sun H."/>
            <person name="van den Burg H.A."/>
            <person name="van Ham R.C.H.J."/>
            <person name="Zhang S."/>
            <person name="Goodwin S.B."/>
            <person name="Grigoriev I.V."/>
            <person name="Collemare J."/>
            <person name="Bradshaw R.E."/>
        </authorList>
    </citation>
    <scope>NUCLEOTIDE SEQUENCE [LARGE SCALE GENOMIC DNA]</scope>
    <source>
        <strain evidence="3">NZE10 / CBS 128990</strain>
    </source>
</reference>
<evidence type="ECO:0000313" key="2">
    <source>
        <dbReference type="EMBL" id="EME41269.1"/>
    </source>
</evidence>
<dbReference type="InterPro" id="IPR005322">
    <property type="entry name" value="Peptidase_C69"/>
</dbReference>